<reference evidence="1 2" key="1">
    <citation type="journal article" date="2023" name="J. Hered.">
        <title>Chromosome-level genome of the wood stork (Mycteria americana) provides insight into avian chromosome evolution.</title>
        <authorList>
            <person name="Flamio R. Jr."/>
            <person name="Ramstad K.M."/>
        </authorList>
    </citation>
    <scope>NUCLEOTIDE SEQUENCE [LARGE SCALE GENOMIC DNA]</scope>
    <source>
        <strain evidence="1">JAX WOST 10</strain>
    </source>
</reference>
<dbReference type="Proteomes" id="UP001333110">
    <property type="component" value="Unassembled WGS sequence"/>
</dbReference>
<evidence type="ECO:0000313" key="1">
    <source>
        <dbReference type="EMBL" id="KAK4817413.1"/>
    </source>
</evidence>
<accession>A0AAN7S3R6</accession>
<protein>
    <submittedName>
        <fullName evidence="1">Uncharacterized protein</fullName>
    </submittedName>
</protein>
<dbReference type="AlphaFoldDB" id="A0AAN7S3R6"/>
<proteinExistence type="predicted"/>
<evidence type="ECO:0000313" key="2">
    <source>
        <dbReference type="Proteomes" id="UP001333110"/>
    </source>
</evidence>
<keyword evidence="2" id="KW-1185">Reference proteome</keyword>
<dbReference type="EMBL" id="JAUNZN010000008">
    <property type="protein sequence ID" value="KAK4817413.1"/>
    <property type="molecule type" value="Genomic_DNA"/>
</dbReference>
<name>A0AAN7S3R6_MYCAM</name>
<gene>
    <name evidence="1" type="ORF">QYF61_013480</name>
</gene>
<organism evidence="1 2">
    <name type="scientific">Mycteria americana</name>
    <name type="common">Wood stork</name>
    <dbReference type="NCBI Taxonomy" id="33587"/>
    <lineage>
        <taxon>Eukaryota</taxon>
        <taxon>Metazoa</taxon>
        <taxon>Chordata</taxon>
        <taxon>Craniata</taxon>
        <taxon>Vertebrata</taxon>
        <taxon>Euteleostomi</taxon>
        <taxon>Archelosauria</taxon>
        <taxon>Archosauria</taxon>
        <taxon>Dinosauria</taxon>
        <taxon>Saurischia</taxon>
        <taxon>Theropoda</taxon>
        <taxon>Coelurosauria</taxon>
        <taxon>Aves</taxon>
        <taxon>Neognathae</taxon>
        <taxon>Neoaves</taxon>
        <taxon>Aequornithes</taxon>
        <taxon>Ciconiiformes</taxon>
        <taxon>Ciconiidae</taxon>
        <taxon>Mycteria</taxon>
    </lineage>
</organism>
<sequence>MPGSKDYNQWHKVQLEAQSLLVYSWGQYWSQYCLTSSLMILDDGTECTLGKLGGGADRPDGCAAILRHLDKLERSAKRNLMEFNGAGCGWDRINYLYSC</sequence>
<comment type="caution">
    <text evidence="1">The sequence shown here is derived from an EMBL/GenBank/DDBJ whole genome shotgun (WGS) entry which is preliminary data.</text>
</comment>